<dbReference type="InterPro" id="IPR006616">
    <property type="entry name" value="DM9_repeat"/>
</dbReference>
<evidence type="ECO:0000313" key="3">
    <source>
        <dbReference type="Proteomes" id="UP000006514"/>
    </source>
</evidence>
<feature type="region of interest" description="Disordered" evidence="1">
    <location>
        <begin position="1"/>
        <end position="60"/>
    </location>
</feature>
<dbReference type="eggNOG" id="ENOG502SJVU">
    <property type="taxonomic scope" value="Eukaryota"/>
</dbReference>
<keyword evidence="3" id="KW-1185">Reference proteome</keyword>
<dbReference type="Proteomes" id="UP000006514">
    <property type="component" value="Unassembled WGS sequence"/>
</dbReference>
<reference evidence="3" key="1">
    <citation type="journal article" date="2012" name="Science">
        <title>The Paleozoic origin of enzymatic lignin decomposition reconstructed from 31 fungal genomes.</title>
        <authorList>
            <person name="Floudas D."/>
            <person name="Binder M."/>
            <person name="Riley R."/>
            <person name="Barry K."/>
            <person name="Blanchette R.A."/>
            <person name="Henrissat B."/>
            <person name="Martinez A.T."/>
            <person name="Otillar R."/>
            <person name="Spatafora J.W."/>
            <person name="Yadav J.S."/>
            <person name="Aerts A."/>
            <person name="Benoit I."/>
            <person name="Boyd A."/>
            <person name="Carlson A."/>
            <person name="Copeland A."/>
            <person name="Coutinho P.M."/>
            <person name="de Vries R.P."/>
            <person name="Ferreira P."/>
            <person name="Findley K."/>
            <person name="Foster B."/>
            <person name="Gaskell J."/>
            <person name="Glotzer D."/>
            <person name="Gorecki P."/>
            <person name="Heitman J."/>
            <person name="Hesse C."/>
            <person name="Hori C."/>
            <person name="Igarashi K."/>
            <person name="Jurgens J.A."/>
            <person name="Kallen N."/>
            <person name="Kersten P."/>
            <person name="Kohler A."/>
            <person name="Kuees U."/>
            <person name="Kumar T.K.A."/>
            <person name="Kuo A."/>
            <person name="LaButti K."/>
            <person name="Larrondo L.F."/>
            <person name="Lindquist E."/>
            <person name="Ling A."/>
            <person name="Lombard V."/>
            <person name="Lucas S."/>
            <person name="Lundell T."/>
            <person name="Martin R."/>
            <person name="McLaughlin D.J."/>
            <person name="Morgenstern I."/>
            <person name="Morin E."/>
            <person name="Murat C."/>
            <person name="Nagy L.G."/>
            <person name="Nolan M."/>
            <person name="Ohm R.A."/>
            <person name="Patyshakuliyeva A."/>
            <person name="Rokas A."/>
            <person name="Ruiz-Duenas F.J."/>
            <person name="Sabat G."/>
            <person name="Salamov A."/>
            <person name="Samejima M."/>
            <person name="Schmutz J."/>
            <person name="Slot J.C."/>
            <person name="St John F."/>
            <person name="Stenlid J."/>
            <person name="Sun H."/>
            <person name="Sun S."/>
            <person name="Syed K."/>
            <person name="Tsang A."/>
            <person name="Wiebenga A."/>
            <person name="Young D."/>
            <person name="Pisabarro A."/>
            <person name="Eastwood D.C."/>
            <person name="Martin F."/>
            <person name="Cullen D."/>
            <person name="Grigoriev I.V."/>
            <person name="Hibbett D.S."/>
        </authorList>
    </citation>
    <scope>NUCLEOTIDE SEQUENCE [LARGE SCALE GENOMIC DNA]</scope>
    <source>
        <strain evidence="3">TFB10046</strain>
    </source>
</reference>
<protein>
    <submittedName>
        <fullName evidence="2">Uncharacterized protein</fullName>
    </submittedName>
</protein>
<dbReference type="PANTHER" id="PTHR31649">
    <property type="entry name" value="AGAP009604-PA"/>
    <property type="match status" value="1"/>
</dbReference>
<gene>
    <name evidence="2" type="ORF">AURDEDRAFT_186565</name>
</gene>
<dbReference type="OMA" id="QMEWVPA"/>
<dbReference type="EMBL" id="JH687793">
    <property type="protein sequence ID" value="EJD41401.1"/>
    <property type="molecule type" value="Genomic_DNA"/>
</dbReference>
<sequence length="206" mass="22109">MGLQTTTSSHHHHKSKTKHTHGSSSSLHPSSSAQKRGRSASPQPPTPQAVTPGGPAHALKLKSDQAFPPASVTGWPPCTDAGGQRVFLGLAPIEDGLHPCKVVEGFVPPVRYSWGGEEFLWDQDYYLVPFDGARMEWAPASHGVTPAGKRLVEGGRESDGRPLYHAVGTVDGVRVLGKAGEHLYGASFPYGGAEVNCDYYEVLCWR</sequence>
<accession>J0D2T6</accession>
<dbReference type="KEGG" id="adl:AURDEDRAFT_186565"/>
<dbReference type="Pfam" id="PF11901">
    <property type="entry name" value="DM9"/>
    <property type="match status" value="1"/>
</dbReference>
<dbReference type="SMART" id="SM00696">
    <property type="entry name" value="DM9"/>
    <property type="match status" value="1"/>
</dbReference>
<dbReference type="InParanoid" id="J0D2T6"/>
<evidence type="ECO:0000313" key="2">
    <source>
        <dbReference type="EMBL" id="EJD41401.1"/>
    </source>
</evidence>
<dbReference type="OrthoDB" id="2142040at2759"/>
<name>J0D2T6_AURST</name>
<dbReference type="PANTHER" id="PTHR31649:SF1">
    <property type="entry name" value="FARNESOIC ACID O-METHYL TRANSFERASE DOMAIN-CONTAINING PROTEIN"/>
    <property type="match status" value="1"/>
</dbReference>
<organism evidence="2 3">
    <name type="scientific">Auricularia subglabra (strain TFB-10046 / SS5)</name>
    <name type="common">White-rot fungus</name>
    <name type="synonym">Auricularia delicata (strain TFB10046)</name>
    <dbReference type="NCBI Taxonomy" id="717982"/>
    <lineage>
        <taxon>Eukaryota</taxon>
        <taxon>Fungi</taxon>
        <taxon>Dikarya</taxon>
        <taxon>Basidiomycota</taxon>
        <taxon>Agaricomycotina</taxon>
        <taxon>Agaricomycetes</taxon>
        <taxon>Auriculariales</taxon>
        <taxon>Auriculariaceae</taxon>
        <taxon>Auricularia</taxon>
    </lineage>
</organism>
<evidence type="ECO:0000256" key="1">
    <source>
        <dbReference type="SAM" id="MobiDB-lite"/>
    </source>
</evidence>
<dbReference type="AlphaFoldDB" id="J0D2T6"/>
<proteinExistence type="predicted"/>
<feature type="compositionally biased region" description="Low complexity" evidence="1">
    <location>
        <begin position="22"/>
        <end position="32"/>
    </location>
</feature>
<feature type="compositionally biased region" description="Basic residues" evidence="1">
    <location>
        <begin position="9"/>
        <end position="21"/>
    </location>
</feature>